<feature type="compositionally biased region" description="Gly residues" evidence="3">
    <location>
        <begin position="87"/>
        <end position="96"/>
    </location>
</feature>
<dbReference type="PANTHER" id="PTHR48034">
    <property type="entry name" value="TRANSFORMER-2 SEX-DETERMINING PROTEIN-RELATED"/>
    <property type="match status" value="1"/>
</dbReference>
<dbReference type="InterPro" id="IPR012677">
    <property type="entry name" value="Nucleotide-bd_a/b_plait_sf"/>
</dbReference>
<evidence type="ECO:0000256" key="3">
    <source>
        <dbReference type="SAM" id="MobiDB-lite"/>
    </source>
</evidence>
<evidence type="ECO:0000313" key="5">
    <source>
        <dbReference type="EMBL" id="GCC16718.1"/>
    </source>
</evidence>
<dbReference type="SMART" id="SM00360">
    <property type="entry name" value="RRM"/>
    <property type="match status" value="1"/>
</dbReference>
<proteinExistence type="predicted"/>
<feature type="domain" description="RRM" evidence="4">
    <location>
        <begin position="5"/>
        <end position="83"/>
    </location>
</feature>
<evidence type="ECO:0000313" key="6">
    <source>
        <dbReference type="Proteomes" id="UP000287033"/>
    </source>
</evidence>
<evidence type="ECO:0000259" key="4">
    <source>
        <dbReference type="PROSITE" id="PS50102"/>
    </source>
</evidence>
<dbReference type="InterPro" id="IPR000504">
    <property type="entry name" value="RRM_dom"/>
</dbReference>
<dbReference type="Gene3D" id="3.30.70.330">
    <property type="match status" value="1"/>
</dbReference>
<gene>
    <name evidence="5" type="ORF">chiPu_0020379</name>
</gene>
<dbReference type="SUPFAM" id="SSF54928">
    <property type="entry name" value="RNA-binding domain, RBD"/>
    <property type="match status" value="1"/>
</dbReference>
<comment type="caution">
    <text evidence="5">The sequence shown here is derived from an EMBL/GenBank/DDBJ whole genome shotgun (WGS) entry which is preliminary data.</text>
</comment>
<dbReference type="PROSITE" id="PS50102">
    <property type="entry name" value="RRM"/>
    <property type="match status" value="1"/>
</dbReference>
<keyword evidence="6" id="KW-1185">Reference proteome</keyword>
<reference evidence="5 6" key="1">
    <citation type="journal article" date="2018" name="Nat. Ecol. Evol.">
        <title>Shark genomes provide insights into elasmobranch evolution and the origin of vertebrates.</title>
        <authorList>
            <person name="Hara Y"/>
            <person name="Yamaguchi K"/>
            <person name="Onimaru K"/>
            <person name="Kadota M"/>
            <person name="Koyanagi M"/>
            <person name="Keeley SD"/>
            <person name="Tatsumi K"/>
            <person name="Tanaka K"/>
            <person name="Motone F"/>
            <person name="Kageyama Y"/>
            <person name="Nozu R"/>
            <person name="Adachi N"/>
            <person name="Nishimura O"/>
            <person name="Nakagawa R"/>
            <person name="Tanegashima C"/>
            <person name="Kiyatake I"/>
            <person name="Matsumoto R"/>
            <person name="Murakumo K"/>
            <person name="Nishida K"/>
            <person name="Terakita A"/>
            <person name="Kuratani S"/>
            <person name="Sato K"/>
            <person name="Hyodo S Kuraku.S."/>
        </authorList>
    </citation>
    <scope>NUCLEOTIDE SEQUENCE [LARGE SCALE GENOMIC DNA]</scope>
</reference>
<dbReference type="Proteomes" id="UP000287033">
    <property type="component" value="Unassembled WGS sequence"/>
</dbReference>
<evidence type="ECO:0000256" key="2">
    <source>
        <dbReference type="PROSITE-ProRule" id="PRU00176"/>
    </source>
</evidence>
<dbReference type="OMA" id="FIEMADD"/>
<dbReference type="OrthoDB" id="4207594at2759"/>
<dbReference type="InterPro" id="IPR050441">
    <property type="entry name" value="RBM"/>
</dbReference>
<name>A0A401REZ3_CHIPU</name>
<dbReference type="Pfam" id="PF00076">
    <property type="entry name" value="RRM_1"/>
    <property type="match status" value="1"/>
</dbReference>
<dbReference type="InterPro" id="IPR035979">
    <property type="entry name" value="RBD_domain_sf"/>
</dbReference>
<sequence length="166" mass="16773">MTEDGKLFIGGLSFDTDEQALEAVFSKYGEVIDARVIKDKTTMASRGFGFVTFENPDDARDALKALNGHSLDGRQIRVDHAEKKSGDGGYGGGRGAGGGYRRGGGYGGYGGGGGYGGYGGGGGGGYSSYGGGSYAGGSGYRQYNSRGGGGGGSRGGSSYDRYGSNR</sequence>
<keyword evidence="1 2" id="KW-0694">RNA-binding</keyword>
<feature type="region of interest" description="Disordered" evidence="3">
    <location>
        <begin position="74"/>
        <end position="96"/>
    </location>
</feature>
<dbReference type="EMBL" id="BEZZ01002560">
    <property type="protein sequence ID" value="GCC16718.1"/>
    <property type="molecule type" value="Genomic_DNA"/>
</dbReference>
<accession>A0A401REZ3</accession>
<dbReference type="GO" id="GO:0003723">
    <property type="term" value="F:RNA binding"/>
    <property type="evidence" value="ECO:0007669"/>
    <property type="project" value="UniProtKB-UniRule"/>
</dbReference>
<dbReference type="AlphaFoldDB" id="A0A401REZ3"/>
<dbReference type="STRING" id="137246.A0A401REZ3"/>
<feature type="compositionally biased region" description="Gly residues" evidence="3">
    <location>
        <begin position="146"/>
        <end position="155"/>
    </location>
</feature>
<organism evidence="5 6">
    <name type="scientific">Chiloscyllium punctatum</name>
    <name type="common">Brownbanded bambooshark</name>
    <name type="synonym">Hemiscyllium punctatum</name>
    <dbReference type="NCBI Taxonomy" id="137246"/>
    <lineage>
        <taxon>Eukaryota</taxon>
        <taxon>Metazoa</taxon>
        <taxon>Chordata</taxon>
        <taxon>Craniata</taxon>
        <taxon>Vertebrata</taxon>
        <taxon>Chondrichthyes</taxon>
        <taxon>Elasmobranchii</taxon>
        <taxon>Galeomorphii</taxon>
        <taxon>Galeoidea</taxon>
        <taxon>Orectolobiformes</taxon>
        <taxon>Hemiscylliidae</taxon>
        <taxon>Chiloscyllium</taxon>
    </lineage>
</organism>
<feature type="compositionally biased region" description="Basic and acidic residues" evidence="3">
    <location>
        <begin position="74"/>
        <end position="86"/>
    </location>
</feature>
<feature type="compositionally biased region" description="Low complexity" evidence="3">
    <location>
        <begin position="156"/>
        <end position="166"/>
    </location>
</feature>
<feature type="region of interest" description="Disordered" evidence="3">
    <location>
        <begin position="140"/>
        <end position="166"/>
    </location>
</feature>
<evidence type="ECO:0000256" key="1">
    <source>
        <dbReference type="ARBA" id="ARBA00022884"/>
    </source>
</evidence>
<protein>
    <recommendedName>
        <fullName evidence="4">RRM domain-containing protein</fullName>
    </recommendedName>
</protein>